<dbReference type="GO" id="GO:0005737">
    <property type="term" value="C:cytoplasm"/>
    <property type="evidence" value="ECO:0007669"/>
    <property type="project" value="UniProtKB-SubCell"/>
</dbReference>
<gene>
    <name evidence="5" type="primary">spoIVA</name>
    <name evidence="5" type="ordered locus">CD196_2466</name>
</gene>
<dbReference type="Pfam" id="PF09547">
    <property type="entry name" value="SpoIVA_ATPase"/>
    <property type="match status" value="1"/>
</dbReference>
<dbReference type="EMBL" id="FN538970">
    <property type="protein sequence ID" value="CBA64727.1"/>
    <property type="molecule type" value="Genomic_DNA"/>
</dbReference>
<dbReference type="GO" id="GO:0030435">
    <property type="term" value="P:sporulation resulting in formation of a cellular spore"/>
    <property type="evidence" value="ECO:0007669"/>
    <property type="project" value="UniProtKB-KW"/>
</dbReference>
<comment type="catalytic activity">
    <reaction evidence="1">
        <text>ATP + H2O = ADP + phosphate + H(+)</text>
        <dbReference type="Rhea" id="RHEA:13065"/>
        <dbReference type="ChEBI" id="CHEBI:15377"/>
        <dbReference type="ChEBI" id="CHEBI:15378"/>
        <dbReference type="ChEBI" id="CHEBI:30616"/>
        <dbReference type="ChEBI" id="CHEBI:43474"/>
        <dbReference type="ChEBI" id="CHEBI:456216"/>
    </reaction>
</comment>
<dbReference type="InterPro" id="IPR046840">
    <property type="entry name" value="SpoIVA_C"/>
</dbReference>
<accession>A0A0H3N9M8</accession>
<feature type="domain" description="Stage IV sporulation protein A middle" evidence="3">
    <location>
        <begin position="244"/>
        <end position="421"/>
    </location>
</feature>
<dbReference type="AlphaFoldDB" id="A0A0H3N9M8"/>
<name>A0A0H3N9M8_CLODC</name>
<reference evidence="5 6" key="1">
    <citation type="journal article" date="2009" name="Genome Biol.">
        <title>Comparative genome and phenotypic analysis of Clostridium difficile 027 strains provides insight into the evolution of a hypervirulent bacterium.</title>
        <authorList>
            <person name="Stabler R.A."/>
            <person name="He M."/>
            <person name="Dawson L."/>
            <person name="Martin M."/>
            <person name="Valiente E."/>
            <person name="Corton C."/>
            <person name="Lawley T.D."/>
            <person name="Sebaihia M."/>
            <person name="Quail M.A."/>
            <person name="Rose G."/>
            <person name="Gerding D.N."/>
            <person name="Gibert M."/>
            <person name="Popoff M.R."/>
            <person name="Parkhill J."/>
            <person name="Dougan G."/>
            <person name="Wren B.W."/>
        </authorList>
    </citation>
    <scope>NUCLEOTIDE SEQUENCE [LARGE SCALE GENOMIC DNA]</scope>
    <source>
        <strain evidence="5 6">CD196</strain>
    </source>
</reference>
<dbReference type="Pfam" id="PF20438">
    <property type="entry name" value="SpoIVA_middle"/>
    <property type="match status" value="1"/>
</dbReference>
<dbReference type="InterPro" id="IPR046841">
    <property type="entry name" value="SpoIVA_middle"/>
</dbReference>
<dbReference type="GO" id="GO:0005524">
    <property type="term" value="F:ATP binding"/>
    <property type="evidence" value="ECO:0007669"/>
    <property type="project" value="UniProtKB-KW"/>
</dbReference>
<dbReference type="GO" id="GO:0016887">
    <property type="term" value="F:ATP hydrolysis activity"/>
    <property type="evidence" value="ECO:0007669"/>
    <property type="project" value="InterPro"/>
</dbReference>
<feature type="domain" description="Stage IV sporulation protein A ATPase" evidence="2">
    <location>
        <begin position="8"/>
        <end position="242"/>
    </location>
</feature>
<evidence type="ECO:0000313" key="5">
    <source>
        <dbReference type="EMBL" id="CBA64727.1"/>
    </source>
</evidence>
<dbReference type="Pfam" id="PF20439">
    <property type="entry name" value="SpoIVA_C"/>
    <property type="match status" value="1"/>
</dbReference>
<dbReference type="InterPro" id="IPR014201">
    <property type="entry name" value="Spore_IV_A"/>
</dbReference>
<dbReference type="Gene3D" id="3.40.50.300">
    <property type="entry name" value="P-loop containing nucleotide triphosphate hydrolases"/>
    <property type="match status" value="1"/>
</dbReference>
<dbReference type="KEGG" id="cdc:CD196_2466"/>
<keyword evidence="1" id="KW-0963">Cytoplasm</keyword>
<dbReference type="Proteomes" id="UP000002068">
    <property type="component" value="Chromosome"/>
</dbReference>
<evidence type="ECO:0000256" key="1">
    <source>
        <dbReference type="PIRNR" id="PIRNR007466"/>
    </source>
</evidence>
<comment type="function">
    <text evidence="1">ATPase. Has a role at an early stage in the morphogenesis of the spore coat.</text>
</comment>
<dbReference type="CDD" id="cd00882">
    <property type="entry name" value="Ras_like_GTPase"/>
    <property type="match status" value="1"/>
</dbReference>
<proteinExistence type="predicted"/>
<dbReference type="InterPro" id="IPR046842">
    <property type="entry name" value="SpoIVA_ATPase"/>
</dbReference>
<feature type="domain" description="Sporulation stage IV protein A C-terminal" evidence="4">
    <location>
        <begin position="423"/>
        <end position="497"/>
    </location>
</feature>
<dbReference type="InterPro" id="IPR027417">
    <property type="entry name" value="P-loop_NTPase"/>
</dbReference>
<protein>
    <recommendedName>
        <fullName evidence="1">Stage IV sporulation protein A</fullName>
        <ecNumber evidence="1">3.6.1.-</ecNumber>
    </recommendedName>
    <alternativeName>
        <fullName evidence="1">Coat morphogenetic protein SpoIVA</fullName>
    </alternativeName>
</protein>
<evidence type="ECO:0000313" key="6">
    <source>
        <dbReference type="Proteomes" id="UP000002068"/>
    </source>
</evidence>
<keyword evidence="1" id="KW-0067">ATP-binding</keyword>
<organism evidence="5 6">
    <name type="scientific">Clostridioides difficile (strain CD196)</name>
    <name type="common">Peptoclostridium difficile</name>
    <dbReference type="NCBI Taxonomy" id="645462"/>
    <lineage>
        <taxon>Bacteria</taxon>
        <taxon>Bacillati</taxon>
        <taxon>Bacillota</taxon>
        <taxon>Clostridia</taxon>
        <taxon>Peptostreptococcales</taxon>
        <taxon>Peptostreptococcaceae</taxon>
        <taxon>Clostridioides</taxon>
    </lineage>
</organism>
<keyword evidence="1" id="KW-0378">Hydrolase</keyword>
<dbReference type="SUPFAM" id="SSF52540">
    <property type="entry name" value="P-loop containing nucleoside triphosphate hydrolases"/>
    <property type="match status" value="1"/>
</dbReference>
<evidence type="ECO:0000259" key="4">
    <source>
        <dbReference type="Pfam" id="PF20439"/>
    </source>
</evidence>
<dbReference type="EC" id="3.6.1.-" evidence="1"/>
<comment type="subcellular location">
    <subcellularLocation>
        <location evidence="1">Cytoplasm</location>
    </subcellularLocation>
</comment>
<evidence type="ECO:0000259" key="3">
    <source>
        <dbReference type="Pfam" id="PF20438"/>
    </source>
</evidence>
<keyword evidence="1" id="KW-0749">Sporulation</keyword>
<keyword evidence="1" id="KW-0547">Nucleotide-binding</keyword>
<dbReference type="NCBIfam" id="TIGR02836">
    <property type="entry name" value="spore_IV_A"/>
    <property type="match status" value="1"/>
</dbReference>
<sequence length="497" mass="56352">MYRRNNMNNNIYEDISKRTQGDIYIGVVGPVRTGKSTFIRKFMEKLVIPNIDNEFKKDRTRDEIPQSGSGKTIMTVEPKFVPADGVEIKIKDTVSLKVRMVDCVGYIVEGALGHEEGGKQRLVSTPWSQEAMTFEKAAEIGTKKVIKDHSTIGIVVLTDGSVTGIDRKSYVEPEERVIQELKNLKKPFAVVLNTLSPKSEETSMLRSELEEKYEVPVLPMNVVEMEEEDIEEVMEAVLYDFPLTEIRINLPKWVEGLERNHWIKSSIITTLKQSIIDIGKIRDIEGIIQGFSELEFLEDTGVDNVELGEGVINIDLQTKQDLFYNVLEEKSGFKIEGDYQLLSLITRLSKVKNEYDKIESALIDAKIKGYGVVAPSLEELSLEEPEIMKQGKQYGIKLKANAPSLHIIKADISTEVSPIVGNQNQGEEMIKYLMEVFEEQPADLWESNMFGKSLHDLVKEQLQSKLYTMPEEIRVKMQKTLQKIVNEGSSNIITILL</sequence>
<dbReference type="PIRSF" id="PIRSF007466">
    <property type="entry name" value="SpoIVA"/>
    <property type="match status" value="1"/>
</dbReference>
<evidence type="ECO:0000259" key="2">
    <source>
        <dbReference type="Pfam" id="PF09547"/>
    </source>
</evidence>
<dbReference type="HOGENOM" id="CLU_043635_0_0_9"/>